<dbReference type="PANTHER" id="PTHR30469:SF15">
    <property type="entry name" value="HLYD FAMILY OF SECRETION PROTEINS"/>
    <property type="match status" value="1"/>
</dbReference>
<feature type="transmembrane region" description="Helical" evidence="3">
    <location>
        <begin position="20"/>
        <end position="39"/>
    </location>
</feature>
<keyword evidence="3" id="KW-0472">Membrane</keyword>
<dbReference type="Proteomes" id="UP001065613">
    <property type="component" value="Chromosome"/>
</dbReference>
<dbReference type="AlphaFoldDB" id="A0A977KSS9"/>
<dbReference type="PANTHER" id="PTHR30469">
    <property type="entry name" value="MULTIDRUG RESISTANCE PROTEIN MDTA"/>
    <property type="match status" value="1"/>
</dbReference>
<organism evidence="4">
    <name type="scientific">Woronichinia naegeliana WA131</name>
    <dbReference type="NCBI Taxonomy" id="2824559"/>
    <lineage>
        <taxon>Bacteria</taxon>
        <taxon>Bacillati</taxon>
        <taxon>Cyanobacteriota</taxon>
        <taxon>Cyanophyceae</taxon>
        <taxon>Synechococcales</taxon>
        <taxon>Coelosphaeriaceae</taxon>
        <taxon>Woronichinia</taxon>
    </lineage>
</organism>
<name>A0A977KSS9_9CYAN</name>
<dbReference type="Gene3D" id="2.40.30.170">
    <property type="match status" value="1"/>
</dbReference>
<keyword evidence="1" id="KW-0175">Coiled coil</keyword>
<gene>
    <name evidence="4" type="ORF">KA717_24925</name>
</gene>
<keyword evidence="3" id="KW-1133">Transmembrane helix</keyword>
<dbReference type="KEGG" id="wna:KA717_24925"/>
<evidence type="ECO:0000313" key="4">
    <source>
        <dbReference type="EMBL" id="UXE59153.1"/>
    </source>
</evidence>
<evidence type="ECO:0000256" key="2">
    <source>
        <dbReference type="SAM" id="MobiDB-lite"/>
    </source>
</evidence>
<dbReference type="Gene3D" id="2.40.50.100">
    <property type="match status" value="1"/>
</dbReference>
<accession>A0A977KSS9</accession>
<dbReference type="NCBIfam" id="TIGR02971">
    <property type="entry name" value="heterocyst_DevB"/>
    <property type="match status" value="1"/>
</dbReference>
<reference evidence="4" key="1">
    <citation type="submission" date="2021-04" db="EMBL/GenBank/DDBJ databases">
        <title>Genome sequence of Woronichinia naegeliana from Washington state freshwater lake bloom.</title>
        <authorList>
            <person name="Dreher T.W."/>
        </authorList>
    </citation>
    <scope>NUCLEOTIDE SEQUENCE</scope>
    <source>
        <strain evidence="4">WA131</strain>
    </source>
</reference>
<dbReference type="GO" id="GO:0015562">
    <property type="term" value="F:efflux transmembrane transporter activity"/>
    <property type="evidence" value="ECO:0007669"/>
    <property type="project" value="TreeGrafter"/>
</dbReference>
<proteinExistence type="predicted"/>
<evidence type="ECO:0000256" key="3">
    <source>
        <dbReference type="SAM" id="Phobius"/>
    </source>
</evidence>
<evidence type="ECO:0000256" key="1">
    <source>
        <dbReference type="SAM" id="Coils"/>
    </source>
</evidence>
<dbReference type="EMBL" id="CP073041">
    <property type="protein sequence ID" value="UXE59153.1"/>
    <property type="molecule type" value="Genomic_DNA"/>
</dbReference>
<keyword evidence="3" id="KW-0812">Transmembrane</keyword>
<protein>
    <submittedName>
        <fullName evidence="4">HlyD family efflux transporter periplasmic adaptor subunit</fullName>
    </submittedName>
</protein>
<dbReference type="InterPro" id="IPR014315">
    <property type="entry name" value="ABC_heterocyst_DevB"/>
</dbReference>
<dbReference type="SUPFAM" id="SSF111369">
    <property type="entry name" value="HlyD-like secretion proteins"/>
    <property type="match status" value="1"/>
</dbReference>
<feature type="region of interest" description="Disordered" evidence="2">
    <location>
        <begin position="47"/>
        <end position="70"/>
    </location>
</feature>
<dbReference type="GO" id="GO:1990281">
    <property type="term" value="C:efflux pump complex"/>
    <property type="evidence" value="ECO:0007669"/>
    <property type="project" value="TreeGrafter"/>
</dbReference>
<sequence>MDKPIESSKAALPDSSLRWIMAILVLGLLVTGGTIVYGVKSTKSNLAETTSTSSANSTASTGALSSSSPASSADIDVVSALGRVEPLGEVIKLSPSPNMGGSRIYRILVPEGANVKAGQVVAVLDSYERKVAALLTAREAVKVARADLAIVAAGAKIGEIQAQRAEFERSGAAFERSKAEFVQKQMVNQASLENLKQELRGERIEQQATIDRLQAELRQTQNDYRRYRALAEDGAIALADLEQRSLSMVTAHQRLSEAQARLIKTEGTLTQKIREQEAQMLKDKSTLFLGARESEFQSKEAEGNLYKVSEVRKVDVQKAEAELNLALAQFNEAKAELDTTLVKSPTDGQVLKIYTRPGEKVIDSDGIADIGKTDQMMVVAEVYEDDIRKVRPGQMAVIKSENGSFDGELGGTVRVVGLKIGKKDVLNTDPAADVDARVVEVKILLTPESSKKVAGLTYAKALVKILP</sequence>
<feature type="coiled-coil region" evidence="1">
    <location>
        <begin position="192"/>
        <end position="230"/>
    </location>
</feature>